<evidence type="ECO:0000313" key="2">
    <source>
        <dbReference type="EMBL" id="THH16941.1"/>
    </source>
</evidence>
<name>A0A4S4LYQ2_9AGAM</name>
<comment type="caution">
    <text evidence="2">The sequence shown here is derived from an EMBL/GenBank/DDBJ whole genome shotgun (WGS) entry which is preliminary data.</text>
</comment>
<organism evidence="2 3">
    <name type="scientific">Bondarzewia mesenterica</name>
    <dbReference type="NCBI Taxonomy" id="1095465"/>
    <lineage>
        <taxon>Eukaryota</taxon>
        <taxon>Fungi</taxon>
        <taxon>Dikarya</taxon>
        <taxon>Basidiomycota</taxon>
        <taxon>Agaricomycotina</taxon>
        <taxon>Agaricomycetes</taxon>
        <taxon>Russulales</taxon>
        <taxon>Bondarzewiaceae</taxon>
        <taxon>Bondarzewia</taxon>
    </lineage>
</organism>
<keyword evidence="1" id="KW-0732">Signal</keyword>
<feature type="chain" id="PRO_5020719478" evidence="1">
    <location>
        <begin position="20"/>
        <end position="67"/>
    </location>
</feature>
<sequence>MLFISFIVSLSVSLAMVGANPDAGASSSATVVTATRIVKELAQESPYLLTSTEVLVWTQTPEPIPSA</sequence>
<feature type="signal peptide" evidence="1">
    <location>
        <begin position="1"/>
        <end position="19"/>
    </location>
</feature>
<keyword evidence="3" id="KW-1185">Reference proteome</keyword>
<reference evidence="2 3" key="1">
    <citation type="submission" date="2019-02" db="EMBL/GenBank/DDBJ databases">
        <title>Genome sequencing of the rare red list fungi Bondarzewia mesenterica.</title>
        <authorList>
            <person name="Buettner E."/>
            <person name="Kellner H."/>
        </authorList>
    </citation>
    <scope>NUCLEOTIDE SEQUENCE [LARGE SCALE GENOMIC DNA]</scope>
    <source>
        <strain evidence="2 3">DSM 108281</strain>
    </source>
</reference>
<accession>A0A4S4LYQ2</accession>
<gene>
    <name evidence="2" type="ORF">EW146_g3774</name>
</gene>
<dbReference type="Proteomes" id="UP000310158">
    <property type="component" value="Unassembled WGS sequence"/>
</dbReference>
<dbReference type="AlphaFoldDB" id="A0A4S4LYQ2"/>
<proteinExistence type="predicted"/>
<evidence type="ECO:0000313" key="3">
    <source>
        <dbReference type="Proteomes" id="UP000310158"/>
    </source>
</evidence>
<protein>
    <submittedName>
        <fullName evidence="2">Uncharacterized protein</fullName>
    </submittedName>
</protein>
<evidence type="ECO:0000256" key="1">
    <source>
        <dbReference type="SAM" id="SignalP"/>
    </source>
</evidence>
<dbReference type="EMBL" id="SGPL01000134">
    <property type="protein sequence ID" value="THH16941.1"/>
    <property type="molecule type" value="Genomic_DNA"/>
</dbReference>